<evidence type="ECO:0000313" key="7">
    <source>
        <dbReference type="EMBL" id="CZS95953.1"/>
    </source>
</evidence>
<evidence type="ECO:0000256" key="1">
    <source>
        <dbReference type="ARBA" id="ARBA00004245"/>
    </source>
</evidence>
<gene>
    <name evidence="7" type="ORF">RAG0_05426</name>
</gene>
<evidence type="ECO:0000256" key="6">
    <source>
        <dbReference type="ARBA" id="ARBA00034687"/>
    </source>
</evidence>
<dbReference type="InterPro" id="IPR027777">
    <property type="entry name" value="DCTN6"/>
</dbReference>
<evidence type="ECO:0000256" key="3">
    <source>
        <dbReference type="ARBA" id="ARBA00016573"/>
    </source>
</evidence>
<accession>A0A1E1KD20</accession>
<dbReference type="PANTHER" id="PTHR13072">
    <property type="entry name" value="DYNACTIN 6"/>
    <property type="match status" value="1"/>
</dbReference>
<dbReference type="SUPFAM" id="SSF51161">
    <property type="entry name" value="Trimeric LpxA-like enzymes"/>
    <property type="match status" value="1"/>
</dbReference>
<comment type="subcellular location">
    <subcellularLocation>
        <location evidence="1">Cytoplasm</location>
        <location evidence="1">Cytoskeleton</location>
    </subcellularLocation>
</comment>
<name>A0A1E1KD20_9HELO</name>
<organism evidence="7 8">
    <name type="scientific">Rhynchosporium agropyri</name>
    <dbReference type="NCBI Taxonomy" id="914238"/>
    <lineage>
        <taxon>Eukaryota</taxon>
        <taxon>Fungi</taxon>
        <taxon>Dikarya</taxon>
        <taxon>Ascomycota</taxon>
        <taxon>Pezizomycotina</taxon>
        <taxon>Leotiomycetes</taxon>
        <taxon>Helotiales</taxon>
        <taxon>Ploettnerulaceae</taxon>
        <taxon>Rhynchosporium</taxon>
    </lineage>
</organism>
<protein>
    <recommendedName>
        <fullName evidence="3">Dynactin subunit 6</fullName>
    </recommendedName>
</protein>
<keyword evidence="4" id="KW-0963">Cytoplasm</keyword>
<dbReference type="PANTHER" id="PTHR13072:SF0">
    <property type="entry name" value="DYNACTIN SUBUNIT 6"/>
    <property type="match status" value="1"/>
</dbReference>
<comment type="similarity">
    <text evidence="2">Belongs to the dynactin subunits 5/6 family. Dynactin subunit 6 subfamily.</text>
</comment>
<dbReference type="EMBL" id="FJUX01000024">
    <property type="protein sequence ID" value="CZS95953.1"/>
    <property type="molecule type" value="Genomic_DNA"/>
</dbReference>
<evidence type="ECO:0000256" key="5">
    <source>
        <dbReference type="ARBA" id="ARBA00023212"/>
    </source>
</evidence>
<dbReference type="OrthoDB" id="2355at2759"/>
<dbReference type="GO" id="GO:0005869">
    <property type="term" value="C:dynactin complex"/>
    <property type="evidence" value="ECO:0007669"/>
    <property type="project" value="InterPro"/>
</dbReference>
<keyword evidence="8" id="KW-1185">Reference proteome</keyword>
<keyword evidence="5" id="KW-0206">Cytoskeleton</keyword>
<evidence type="ECO:0000256" key="2">
    <source>
        <dbReference type="ARBA" id="ARBA00007719"/>
    </source>
</evidence>
<evidence type="ECO:0000313" key="8">
    <source>
        <dbReference type="Proteomes" id="UP000178912"/>
    </source>
</evidence>
<dbReference type="Gene3D" id="2.160.10.10">
    <property type="entry name" value="Hexapeptide repeat proteins"/>
    <property type="match status" value="1"/>
</dbReference>
<dbReference type="AlphaFoldDB" id="A0A1E1KD20"/>
<dbReference type="InterPro" id="IPR011004">
    <property type="entry name" value="Trimer_LpxA-like_sf"/>
</dbReference>
<reference evidence="8" key="1">
    <citation type="submission" date="2016-03" db="EMBL/GenBank/DDBJ databases">
        <authorList>
            <person name="Guldener U."/>
        </authorList>
    </citation>
    <scope>NUCLEOTIDE SEQUENCE [LARGE SCALE GENOMIC DNA]</scope>
    <source>
        <strain evidence="8">04CH-RAC-A.6.1</strain>
    </source>
</reference>
<dbReference type="GO" id="GO:0007052">
    <property type="term" value="P:mitotic spindle organization"/>
    <property type="evidence" value="ECO:0007669"/>
    <property type="project" value="TreeGrafter"/>
</dbReference>
<dbReference type="Proteomes" id="UP000178912">
    <property type="component" value="Unassembled WGS sequence"/>
</dbReference>
<evidence type="ECO:0000256" key="4">
    <source>
        <dbReference type="ARBA" id="ARBA00022490"/>
    </source>
</evidence>
<dbReference type="GO" id="GO:0070840">
    <property type="term" value="F:dynein complex binding"/>
    <property type="evidence" value="ECO:0007669"/>
    <property type="project" value="TreeGrafter"/>
</dbReference>
<proteinExistence type="inferred from homology"/>
<comment type="function">
    <text evidence="6">Part of the dynactin complex that activates the molecular motor dynein for ultra-processive transport along microtubules.</text>
</comment>
<sequence>MSNKRASMMPLAPKPPTKLSSSLVIAEQAALTGTHLITLGSNTVIHPRTKLNSGYAPITVGGNCIISERSQIGLQSDPPDDEEYGVVIENGVVVEVGATVEARRIGEGSVIEVNARIGKGAVLGKHCKIGPLCEVGEGEVLPDFTVIYGNGMRKLDTSGAEDLKLKMGVKQVEVLRRLIPSNLAKFQ</sequence>